<evidence type="ECO:0000256" key="1">
    <source>
        <dbReference type="ARBA" id="ARBA00006479"/>
    </source>
</evidence>
<dbReference type="RefSeq" id="WP_348262497.1">
    <property type="nucleotide sequence ID" value="NZ_CP121196.1"/>
</dbReference>
<dbReference type="InterPro" id="IPR000600">
    <property type="entry name" value="ROK"/>
</dbReference>
<dbReference type="AlphaFoldDB" id="A0AAU7DKH6"/>
<gene>
    <name evidence="2" type="ORF">P8935_22200</name>
</gene>
<proteinExistence type="inferred from homology"/>
<dbReference type="SUPFAM" id="SSF53067">
    <property type="entry name" value="Actin-like ATPase domain"/>
    <property type="match status" value="1"/>
</dbReference>
<evidence type="ECO:0000313" key="2">
    <source>
        <dbReference type="EMBL" id="XBH17266.1"/>
    </source>
</evidence>
<dbReference type="InterPro" id="IPR043129">
    <property type="entry name" value="ATPase_NBD"/>
</dbReference>
<dbReference type="PANTHER" id="PTHR18964:SF149">
    <property type="entry name" value="BIFUNCTIONAL UDP-N-ACETYLGLUCOSAMINE 2-EPIMERASE_N-ACETYLMANNOSAMINE KINASE"/>
    <property type="match status" value="1"/>
</dbReference>
<comment type="similarity">
    <text evidence="1">Belongs to the ROK (NagC/XylR) family.</text>
</comment>
<dbReference type="Gene3D" id="3.30.420.40">
    <property type="match status" value="2"/>
</dbReference>
<name>A0AAU7DKH6_9BACT</name>
<sequence length="344" mass="35383">MALGNTQFLTIGVDLGGTSLRIAAYAPGTGVLDSISLRTRLEAGPMAVVDDMCAVILKQINQHSASRDFAGIGVGSPGPLELPAGRLHHPPNLPGWDGFPLLAEMEKRLQRPVAIESDANAAVLAEYELGLGKQLGIESMCMLTLGTGVGNGIILDGKLWHGATGMGGEAGHMTIYPDGALCGCGNNGCLEACASATAVVNAAERLIAAGKAPGLARLKEKMSLTAENLADAARQGDADAKRIYVETGRTLGISLAGLINILNLPLYVVGGGVANSWDLLSPVMFEELERRSYVYSLTAPGRVASTGMPGGGTQVLPAKLGAEAGLLGACILPVYALKPTWASA</sequence>
<dbReference type="PANTHER" id="PTHR18964">
    <property type="entry name" value="ROK (REPRESSOR, ORF, KINASE) FAMILY"/>
    <property type="match status" value="1"/>
</dbReference>
<dbReference type="PROSITE" id="PS01125">
    <property type="entry name" value="ROK"/>
    <property type="match status" value="1"/>
</dbReference>
<reference evidence="2" key="1">
    <citation type="submission" date="2023-03" db="EMBL/GenBank/DDBJ databases">
        <title>Edaphobacter sp.</title>
        <authorList>
            <person name="Huber K.J."/>
            <person name="Papendorf J."/>
            <person name="Pilke C."/>
            <person name="Bunk B."/>
            <person name="Sproeer C."/>
            <person name="Pester M."/>
        </authorList>
    </citation>
    <scope>NUCLEOTIDE SEQUENCE</scope>
    <source>
        <strain evidence="2">DSM 110680</strain>
    </source>
</reference>
<organism evidence="2">
    <name type="scientific">Telmatobacter sp. DSM 110680</name>
    <dbReference type="NCBI Taxonomy" id="3036704"/>
    <lineage>
        <taxon>Bacteria</taxon>
        <taxon>Pseudomonadati</taxon>
        <taxon>Acidobacteriota</taxon>
        <taxon>Terriglobia</taxon>
        <taxon>Terriglobales</taxon>
        <taxon>Acidobacteriaceae</taxon>
        <taxon>Telmatobacter</taxon>
    </lineage>
</organism>
<accession>A0AAU7DKH6</accession>
<dbReference type="InterPro" id="IPR049874">
    <property type="entry name" value="ROK_cs"/>
</dbReference>
<dbReference type="EMBL" id="CP121196">
    <property type="protein sequence ID" value="XBH17266.1"/>
    <property type="molecule type" value="Genomic_DNA"/>
</dbReference>
<dbReference type="Pfam" id="PF00480">
    <property type="entry name" value="ROK"/>
    <property type="match status" value="1"/>
</dbReference>
<protein>
    <submittedName>
        <fullName evidence="2">ROK family protein</fullName>
    </submittedName>
</protein>